<keyword evidence="1" id="KW-0472">Membrane</keyword>
<name>A0A2K0XGF2_9BACT</name>
<comment type="caution">
    <text evidence="4">The sequence shown here is derived from an EMBL/GenBank/DDBJ whole genome shotgun (WGS) entry which is preliminary data.</text>
</comment>
<dbReference type="Proteomes" id="UP000236634">
    <property type="component" value="Unassembled WGS sequence"/>
</dbReference>
<evidence type="ECO:0000256" key="1">
    <source>
        <dbReference type="PROSITE-ProRule" id="PRU00473"/>
    </source>
</evidence>
<protein>
    <recommendedName>
        <fullName evidence="3">OmpA-like domain-containing protein</fullName>
    </recommendedName>
</protein>
<dbReference type="Pfam" id="PF00691">
    <property type="entry name" value="OmpA"/>
    <property type="match status" value="1"/>
</dbReference>
<proteinExistence type="predicted"/>
<dbReference type="RefSeq" id="WP_103003729.1">
    <property type="nucleotide sequence ID" value="NZ_NBAX01000007.1"/>
</dbReference>
<dbReference type="GO" id="GO:0016020">
    <property type="term" value="C:membrane"/>
    <property type="evidence" value="ECO:0007669"/>
    <property type="project" value="UniProtKB-UniRule"/>
</dbReference>
<gene>
    <name evidence="4" type="ORF">BFS16_09300</name>
</gene>
<feature type="signal peptide" evidence="2">
    <location>
        <begin position="1"/>
        <end position="23"/>
    </location>
</feature>
<organism evidence="4 5">
    <name type="scientific">Hoylesella timonensis</name>
    <dbReference type="NCBI Taxonomy" id="386414"/>
    <lineage>
        <taxon>Bacteria</taxon>
        <taxon>Pseudomonadati</taxon>
        <taxon>Bacteroidota</taxon>
        <taxon>Bacteroidia</taxon>
        <taxon>Bacteroidales</taxon>
        <taxon>Prevotellaceae</taxon>
        <taxon>Hoylesella</taxon>
    </lineage>
</organism>
<keyword evidence="2" id="KW-0732">Signal</keyword>
<feature type="domain" description="OmpA-like" evidence="3">
    <location>
        <begin position="273"/>
        <end position="384"/>
    </location>
</feature>
<evidence type="ECO:0000259" key="3">
    <source>
        <dbReference type="PROSITE" id="PS51123"/>
    </source>
</evidence>
<dbReference type="Gene3D" id="3.30.1330.60">
    <property type="entry name" value="OmpA-like domain"/>
    <property type="match status" value="1"/>
</dbReference>
<dbReference type="CDD" id="cd07185">
    <property type="entry name" value="OmpA_C-like"/>
    <property type="match status" value="1"/>
</dbReference>
<sequence length="384" mass="42623">MKKFKKTFMAVALLSMSAATAFAQATYTDANNNEYQFKKHAFLNLQGGAQYTLGEAKFDKLLSPNVQLGLGYQFSPVFALRLQANGWQSKGGWNGYELARNGNPYTADYKFNYVAPGLDLMFNLSNLFCGWNPNRVFNVTAFLGGGANIAWKNDEVNGIAKTLKNLDNYQLQNLWDGTKVQPYGRGGVELAFRLSDAVSFLVEGNANILSDKYNSKKADNPDWYFNALAGFRINLGKTYKKTEPTPEPAPVVEEHVAPAPAPAPAPEVKEEVVEEKVEPFRRDVFFLINSAKIRDTEANKIKEMVDYLNANPNAKVSVTGYADAGTGNNRINDRLGSLRAQIVVKTLKEKYNIAADRIISDSKGARVQPFEQNNKNRVTICIAE</sequence>
<accession>A0A2K0XGF2</accession>
<dbReference type="InterPro" id="IPR006665">
    <property type="entry name" value="OmpA-like"/>
</dbReference>
<dbReference type="InterPro" id="IPR036737">
    <property type="entry name" value="OmpA-like_sf"/>
</dbReference>
<dbReference type="EMBL" id="NBAX01000007">
    <property type="protein sequence ID" value="PNP93610.1"/>
    <property type="molecule type" value="Genomic_DNA"/>
</dbReference>
<dbReference type="PANTHER" id="PTHR30329:SF21">
    <property type="entry name" value="LIPOPROTEIN YIAD-RELATED"/>
    <property type="match status" value="1"/>
</dbReference>
<evidence type="ECO:0000313" key="5">
    <source>
        <dbReference type="Proteomes" id="UP000236634"/>
    </source>
</evidence>
<dbReference type="PANTHER" id="PTHR30329">
    <property type="entry name" value="STATOR ELEMENT OF FLAGELLAR MOTOR COMPLEX"/>
    <property type="match status" value="1"/>
</dbReference>
<dbReference type="AlphaFoldDB" id="A0A2K0XGF2"/>
<reference evidence="4 5" key="1">
    <citation type="submission" date="2017-03" db="EMBL/GenBank/DDBJ databases">
        <authorList>
            <person name="Afonso C.L."/>
            <person name="Miller P.J."/>
            <person name="Scott M.A."/>
            <person name="Spackman E."/>
            <person name="Goraichik I."/>
            <person name="Dimitrov K.M."/>
            <person name="Suarez D.L."/>
            <person name="Swayne D.E."/>
        </authorList>
    </citation>
    <scope>NUCLEOTIDE SEQUENCE [LARGE SCALE GENOMIC DNA]</scope>
    <source>
        <strain evidence="4 5">DNF00076</strain>
    </source>
</reference>
<evidence type="ECO:0000256" key="2">
    <source>
        <dbReference type="SAM" id="SignalP"/>
    </source>
</evidence>
<dbReference type="SUPFAM" id="SSF103088">
    <property type="entry name" value="OmpA-like"/>
    <property type="match status" value="1"/>
</dbReference>
<feature type="chain" id="PRO_5014405909" description="OmpA-like domain-containing protein" evidence="2">
    <location>
        <begin position="24"/>
        <end position="384"/>
    </location>
</feature>
<evidence type="ECO:0000313" key="4">
    <source>
        <dbReference type="EMBL" id="PNP93610.1"/>
    </source>
</evidence>
<dbReference type="InterPro" id="IPR050330">
    <property type="entry name" value="Bact_OuterMem_StrucFunc"/>
</dbReference>
<dbReference type="PROSITE" id="PS51123">
    <property type="entry name" value="OMPA_2"/>
    <property type="match status" value="1"/>
</dbReference>